<gene>
    <name evidence="1" type="ORF">ABDB84_19850</name>
</gene>
<dbReference type="RefSeq" id="WP_345921526.1">
    <property type="nucleotide sequence ID" value="NZ_JBDIVE010000019.1"/>
</dbReference>
<evidence type="ECO:0000313" key="1">
    <source>
        <dbReference type="EMBL" id="MEN3070748.1"/>
    </source>
</evidence>
<dbReference type="EMBL" id="JBDIVE010000019">
    <property type="protein sequence ID" value="MEN3070748.1"/>
    <property type="molecule type" value="Genomic_DNA"/>
</dbReference>
<reference evidence="1 2" key="1">
    <citation type="journal article" date="2018" name="Int. J. Syst. Evol. Microbiol.">
        <title>Uliginosibacterium sediminicola sp. nov., isolated from freshwater sediment.</title>
        <authorList>
            <person name="Hwang W.M."/>
            <person name="Kim S.M."/>
            <person name="Kang K."/>
            <person name="Ahn T.Y."/>
        </authorList>
    </citation>
    <scope>NUCLEOTIDE SEQUENCE [LARGE SCALE GENOMIC DNA]</scope>
    <source>
        <strain evidence="1 2">M1-21</strain>
    </source>
</reference>
<evidence type="ECO:0000313" key="2">
    <source>
        <dbReference type="Proteomes" id="UP001410394"/>
    </source>
</evidence>
<comment type="caution">
    <text evidence="1">The sequence shown here is derived from an EMBL/GenBank/DDBJ whole genome shotgun (WGS) entry which is preliminary data.</text>
</comment>
<protein>
    <submittedName>
        <fullName evidence="1">Uncharacterized protein</fullName>
    </submittedName>
</protein>
<accession>A0ABU9Z4S3</accession>
<dbReference type="Proteomes" id="UP001410394">
    <property type="component" value="Unassembled WGS sequence"/>
</dbReference>
<keyword evidence="2" id="KW-1185">Reference proteome</keyword>
<proteinExistence type="predicted"/>
<name>A0ABU9Z4S3_9RHOO</name>
<organism evidence="1 2">
    <name type="scientific">Uliginosibacterium sediminicola</name>
    <dbReference type="NCBI Taxonomy" id="2024550"/>
    <lineage>
        <taxon>Bacteria</taxon>
        <taxon>Pseudomonadati</taxon>
        <taxon>Pseudomonadota</taxon>
        <taxon>Betaproteobacteria</taxon>
        <taxon>Rhodocyclales</taxon>
        <taxon>Zoogloeaceae</taxon>
        <taxon>Uliginosibacterium</taxon>
    </lineage>
</organism>
<sequence>MYIDPEIAQTRPAVLMASIIHLLSCSAMHGLSIAKCRSLSQLLAALAEGEDVDPLLRKSCEELTQAWYQQAVELSHEQVFEEAVPQTAAAWH</sequence>